<evidence type="ECO:0000256" key="4">
    <source>
        <dbReference type="ARBA" id="ARBA00023277"/>
    </source>
</evidence>
<dbReference type="PANTHER" id="PTHR10091">
    <property type="entry name" value="ALDOSE-1-EPIMERASE"/>
    <property type="match status" value="1"/>
</dbReference>
<comment type="pathway">
    <text evidence="1 5">Carbohydrate metabolism; hexose metabolism.</text>
</comment>
<dbReference type="InterPro" id="IPR008183">
    <property type="entry name" value="Aldose_1/G6P_1-epimerase"/>
</dbReference>
<dbReference type="Gene3D" id="2.70.98.10">
    <property type="match status" value="1"/>
</dbReference>
<organism evidence="6 7">
    <name type="scientific">Exiguobacterium mexicanum</name>
    <dbReference type="NCBI Taxonomy" id="340146"/>
    <lineage>
        <taxon>Bacteria</taxon>
        <taxon>Bacillati</taxon>
        <taxon>Bacillota</taxon>
        <taxon>Bacilli</taxon>
        <taxon>Bacillales</taxon>
        <taxon>Bacillales Family XII. Incertae Sedis</taxon>
        <taxon>Exiguobacterium</taxon>
    </lineage>
</organism>
<evidence type="ECO:0000256" key="1">
    <source>
        <dbReference type="ARBA" id="ARBA00005028"/>
    </source>
</evidence>
<evidence type="ECO:0000313" key="6">
    <source>
        <dbReference type="EMBL" id="MDL5376369.1"/>
    </source>
</evidence>
<name>A0ABT7MME3_9BACL</name>
<comment type="catalytic activity">
    <reaction evidence="5">
        <text>alpha-D-glucose = beta-D-glucose</text>
        <dbReference type="Rhea" id="RHEA:10264"/>
        <dbReference type="ChEBI" id="CHEBI:15903"/>
        <dbReference type="ChEBI" id="CHEBI:17925"/>
        <dbReference type="EC" id="5.1.3.3"/>
    </reaction>
</comment>
<dbReference type="SUPFAM" id="SSF74650">
    <property type="entry name" value="Galactose mutarotase-like"/>
    <property type="match status" value="1"/>
</dbReference>
<evidence type="ECO:0000256" key="5">
    <source>
        <dbReference type="PIRNR" id="PIRNR005096"/>
    </source>
</evidence>
<comment type="similarity">
    <text evidence="2 5">Belongs to the aldose epimerase family.</text>
</comment>
<sequence>MSQLREATIENKNGMRLSAISYGCAMTELTAPDRDGNMDSVILKYDSPEQYLENPVYIGSVVGRIAGRIRNAEIDGVALTPSEAPHHIHGGDEGITSRHWDMDVDGQAITFTYVSPDGEEGYPGNVTFKVVYELTDDNELVVTMTAQTDERTWVNLNHHNYFNLGGRPTIHDHVLTLPADHVAKLDDESLPTGELLGVEATPFDFRDGKPVGEAITSQDEAIAKAGGLDHPFILKDGVTRLHDPVSGRVMDVETNQPVMVVYTANFLSEETPVTLEGRQKHSAICLEAQAFPDAPNHPDIATSIELKPEELYHSRTVYRFGVE</sequence>
<dbReference type="GO" id="GO:0016853">
    <property type="term" value="F:isomerase activity"/>
    <property type="evidence" value="ECO:0007669"/>
    <property type="project" value="UniProtKB-KW"/>
</dbReference>
<dbReference type="PANTHER" id="PTHR10091:SF0">
    <property type="entry name" value="GALACTOSE MUTAROTASE"/>
    <property type="match status" value="1"/>
</dbReference>
<proteinExistence type="inferred from homology"/>
<keyword evidence="7" id="KW-1185">Reference proteome</keyword>
<reference evidence="6 7" key="1">
    <citation type="submission" date="2023-06" db="EMBL/GenBank/DDBJ databases">
        <title>Influencing factors and mechanism of Cr(VI) reduction by facultative anaerobic Exiguobacterium sp. PY14.</title>
        <authorList>
            <person name="Zou L."/>
        </authorList>
    </citation>
    <scope>NUCLEOTIDE SEQUENCE [LARGE SCALE GENOMIC DNA]</scope>
    <source>
        <strain evidence="6 7">PY14</strain>
    </source>
</reference>
<dbReference type="CDD" id="cd09019">
    <property type="entry name" value="galactose_mutarotase_like"/>
    <property type="match status" value="1"/>
</dbReference>
<dbReference type="RefSeq" id="WP_286038256.1">
    <property type="nucleotide sequence ID" value="NZ_CP183077.1"/>
</dbReference>
<keyword evidence="4 5" id="KW-0119">Carbohydrate metabolism</keyword>
<protein>
    <recommendedName>
        <fullName evidence="5">Aldose 1-epimerase</fullName>
        <ecNumber evidence="5">5.1.3.3</ecNumber>
    </recommendedName>
</protein>
<dbReference type="EMBL" id="JASWER010000003">
    <property type="protein sequence ID" value="MDL5376369.1"/>
    <property type="molecule type" value="Genomic_DNA"/>
</dbReference>
<dbReference type="InterPro" id="IPR047215">
    <property type="entry name" value="Galactose_mutarotase-like"/>
</dbReference>
<dbReference type="Proteomes" id="UP001230807">
    <property type="component" value="Unassembled WGS sequence"/>
</dbReference>
<dbReference type="InterPro" id="IPR014718">
    <property type="entry name" value="GH-type_carb-bd"/>
</dbReference>
<evidence type="ECO:0000256" key="3">
    <source>
        <dbReference type="ARBA" id="ARBA00023235"/>
    </source>
</evidence>
<evidence type="ECO:0000313" key="7">
    <source>
        <dbReference type="Proteomes" id="UP001230807"/>
    </source>
</evidence>
<dbReference type="Pfam" id="PF01263">
    <property type="entry name" value="Aldose_epim"/>
    <property type="match status" value="1"/>
</dbReference>
<dbReference type="InterPro" id="IPR011013">
    <property type="entry name" value="Gal_mutarotase_sf_dom"/>
</dbReference>
<comment type="caution">
    <text evidence="6">The sequence shown here is derived from an EMBL/GenBank/DDBJ whole genome shotgun (WGS) entry which is preliminary data.</text>
</comment>
<gene>
    <name evidence="6" type="ORF">QR695_05055</name>
</gene>
<dbReference type="PIRSF" id="PIRSF005096">
    <property type="entry name" value="GALM"/>
    <property type="match status" value="1"/>
</dbReference>
<dbReference type="EC" id="5.1.3.3" evidence="5"/>
<dbReference type="InterPro" id="IPR015443">
    <property type="entry name" value="Aldose_1-epimerase"/>
</dbReference>
<keyword evidence="3 5" id="KW-0413">Isomerase</keyword>
<accession>A0ABT7MME3</accession>
<evidence type="ECO:0000256" key="2">
    <source>
        <dbReference type="ARBA" id="ARBA00006206"/>
    </source>
</evidence>